<dbReference type="Proteomes" id="UP000287857">
    <property type="component" value="Unassembled WGS sequence"/>
</dbReference>
<dbReference type="InterPro" id="IPR002104">
    <property type="entry name" value="Integrase_catalytic"/>
</dbReference>
<keyword evidence="4" id="KW-1185">Reference proteome</keyword>
<organism evidence="3 4">
    <name type="scientific">Vagococcus vulneris</name>
    <dbReference type="NCBI Taxonomy" id="1977869"/>
    <lineage>
        <taxon>Bacteria</taxon>
        <taxon>Bacillati</taxon>
        <taxon>Bacillota</taxon>
        <taxon>Bacilli</taxon>
        <taxon>Lactobacillales</taxon>
        <taxon>Enterococcaceae</taxon>
        <taxon>Vagococcus</taxon>
    </lineage>
</organism>
<dbReference type="InterPro" id="IPR013762">
    <property type="entry name" value="Integrase-like_cat_sf"/>
</dbReference>
<dbReference type="PROSITE" id="PS51898">
    <property type="entry name" value="TYR_RECOMBINASE"/>
    <property type="match status" value="1"/>
</dbReference>
<reference evidence="3 4" key="1">
    <citation type="submission" date="2017-05" db="EMBL/GenBank/DDBJ databases">
        <title>Vagococcus spp. assemblies.</title>
        <authorList>
            <person name="Gulvik C.A."/>
        </authorList>
    </citation>
    <scope>NUCLEOTIDE SEQUENCE [LARGE SCALE GENOMIC DNA]</scope>
    <source>
        <strain evidence="3 4">SS1995</strain>
    </source>
</reference>
<name>A0A429ZV65_9ENTE</name>
<dbReference type="RefSeq" id="WP_125984468.1">
    <property type="nucleotide sequence ID" value="NZ_NGJS01000015.1"/>
</dbReference>
<sequence>MEDVVSRYPDVRYFNLHVLRHTFGTRLLNNHMPLELVSEALGHSSIAMTERYYVNPSSERIKYMVDYLNFEKPKGVQDYVETKTFKKGR</sequence>
<dbReference type="GO" id="GO:0015074">
    <property type="term" value="P:DNA integration"/>
    <property type="evidence" value="ECO:0007669"/>
    <property type="project" value="InterPro"/>
</dbReference>
<evidence type="ECO:0000259" key="2">
    <source>
        <dbReference type="PROSITE" id="PS51898"/>
    </source>
</evidence>
<evidence type="ECO:0000313" key="3">
    <source>
        <dbReference type="EMBL" id="RST97650.1"/>
    </source>
</evidence>
<keyword evidence="1" id="KW-0233">DNA recombination</keyword>
<dbReference type="OrthoDB" id="2285763at2"/>
<proteinExistence type="predicted"/>
<dbReference type="GO" id="GO:0006310">
    <property type="term" value="P:DNA recombination"/>
    <property type="evidence" value="ECO:0007669"/>
    <property type="project" value="UniProtKB-KW"/>
</dbReference>
<dbReference type="EMBL" id="NGJS01000015">
    <property type="protein sequence ID" value="RST97650.1"/>
    <property type="molecule type" value="Genomic_DNA"/>
</dbReference>
<evidence type="ECO:0000256" key="1">
    <source>
        <dbReference type="ARBA" id="ARBA00023172"/>
    </source>
</evidence>
<dbReference type="InterPro" id="IPR011010">
    <property type="entry name" value="DNA_brk_join_enz"/>
</dbReference>
<dbReference type="GO" id="GO:0003677">
    <property type="term" value="F:DNA binding"/>
    <property type="evidence" value="ECO:0007669"/>
    <property type="project" value="InterPro"/>
</dbReference>
<protein>
    <recommendedName>
        <fullName evidence="2">Tyr recombinase domain-containing protein</fullName>
    </recommendedName>
</protein>
<feature type="domain" description="Tyr recombinase" evidence="2">
    <location>
        <begin position="1"/>
        <end position="66"/>
    </location>
</feature>
<comment type="caution">
    <text evidence="3">The sequence shown here is derived from an EMBL/GenBank/DDBJ whole genome shotgun (WGS) entry which is preliminary data.</text>
</comment>
<gene>
    <name evidence="3" type="ORF">CBF37_09255</name>
</gene>
<dbReference type="Gene3D" id="1.10.443.10">
    <property type="entry name" value="Intergrase catalytic core"/>
    <property type="match status" value="1"/>
</dbReference>
<dbReference type="Pfam" id="PF00589">
    <property type="entry name" value="Phage_integrase"/>
    <property type="match status" value="1"/>
</dbReference>
<evidence type="ECO:0000313" key="4">
    <source>
        <dbReference type="Proteomes" id="UP000287857"/>
    </source>
</evidence>
<accession>A0A429ZV65</accession>
<dbReference type="AlphaFoldDB" id="A0A429ZV65"/>
<dbReference type="SUPFAM" id="SSF56349">
    <property type="entry name" value="DNA breaking-rejoining enzymes"/>
    <property type="match status" value="1"/>
</dbReference>